<comment type="subcellular location">
    <subcellularLocation>
        <location evidence="1">Cell membrane</location>
        <topology evidence="1">Multi-pass membrane protein</topology>
    </subcellularLocation>
</comment>
<feature type="transmembrane region" description="Helical" evidence="9">
    <location>
        <begin position="314"/>
        <end position="335"/>
    </location>
</feature>
<evidence type="ECO:0000256" key="5">
    <source>
        <dbReference type="ARBA" id="ARBA00022989"/>
    </source>
</evidence>
<reference evidence="12" key="3">
    <citation type="submission" date="2025-04" db="UniProtKB">
        <authorList>
            <consortium name="RefSeq"/>
        </authorList>
    </citation>
    <scope>IDENTIFICATION</scope>
    <source>
        <strain evidence="12">CBS 304.34</strain>
    </source>
</reference>
<proteinExistence type="predicted"/>
<reference evidence="12" key="2">
    <citation type="submission" date="2020-04" db="EMBL/GenBank/DDBJ databases">
        <authorList>
            <consortium name="NCBI Genome Project"/>
        </authorList>
    </citation>
    <scope>NUCLEOTIDE SEQUENCE</scope>
    <source>
        <strain evidence="12">CBS 304.34</strain>
    </source>
</reference>
<sequence length="476" mass="53501">MVDKTLRPKQVEIQDGRASTNSANRGPRSPVTWQQPLRMRTRKQTGGSVDIDDYFVGPRDINKHSKWPFFMRMHGSVLPKMLLPVFIVTLWSTLITCLSKFVYPLKVSSLLLTVLGFVVGMAISFRTSTAYERYAEGRKYWGQLTFVGQNLARTIWIHSKEREGDLGKEDLLAKLTGLNLINAFANAMKHKLRYEPGIQYDDMHGLVAYLDTFAKVAEPHIAKPGKKSPWKSVGEYLGVSFAESNPRKLIKKSKKPLGNLPVEIITYLSSYVDGLIANGNLSVPIYQTQAVNSVVALNEVLVGTERVLQTPLPIAYSIAVSQITWVYIMVLPFQLWDSLRWVTIPGTVFAAYIILGIAAIGREIENPFGMDVNDLPLDAYCEELAADIDIITSAPKPDSKNWIANAENLVLFPLSIKGYDEWVQRSKGEIREALMTKTRADMAVRRSMQQPRLSQSDTEGDEEEKDKKHTVPESHV</sequence>
<feature type="region of interest" description="Disordered" evidence="8">
    <location>
        <begin position="441"/>
        <end position="476"/>
    </location>
</feature>
<dbReference type="Pfam" id="PF25539">
    <property type="entry name" value="Bestrophin_2"/>
    <property type="match status" value="1"/>
</dbReference>
<dbReference type="PANTHER" id="PTHR33281:SF19">
    <property type="entry name" value="VOLTAGE-DEPENDENT ANION CHANNEL-FORMING PROTEIN YNEE"/>
    <property type="match status" value="1"/>
</dbReference>
<dbReference type="EMBL" id="MU003708">
    <property type="protein sequence ID" value="KAF2805847.1"/>
    <property type="molecule type" value="Genomic_DNA"/>
</dbReference>
<accession>A0A6A6YDC8</accession>
<dbReference type="GeneID" id="54459016"/>
<reference evidence="10 12" key="1">
    <citation type="journal article" date="2020" name="Stud. Mycol.">
        <title>101 Dothideomycetes genomes: a test case for predicting lifestyles and emergence of pathogens.</title>
        <authorList>
            <person name="Haridas S."/>
            <person name="Albert R."/>
            <person name="Binder M."/>
            <person name="Bloem J."/>
            <person name="Labutti K."/>
            <person name="Salamov A."/>
            <person name="Andreopoulos B."/>
            <person name="Baker S."/>
            <person name="Barry K."/>
            <person name="Bills G."/>
            <person name="Bluhm B."/>
            <person name="Cannon C."/>
            <person name="Castanera R."/>
            <person name="Culley D."/>
            <person name="Daum C."/>
            <person name="Ezra D."/>
            <person name="Gonzalez J."/>
            <person name="Henrissat B."/>
            <person name="Kuo A."/>
            <person name="Liang C."/>
            <person name="Lipzen A."/>
            <person name="Lutzoni F."/>
            <person name="Magnuson J."/>
            <person name="Mondo S."/>
            <person name="Nolan M."/>
            <person name="Ohm R."/>
            <person name="Pangilinan J."/>
            <person name="Park H.-J."/>
            <person name="Ramirez L."/>
            <person name="Alfaro M."/>
            <person name="Sun H."/>
            <person name="Tritt A."/>
            <person name="Yoshinaga Y."/>
            <person name="Zwiers L.-H."/>
            <person name="Turgeon B."/>
            <person name="Goodwin S."/>
            <person name="Spatafora J."/>
            <person name="Crous P."/>
            <person name="Grigoriev I."/>
        </authorList>
    </citation>
    <scope>NUCLEOTIDE SEQUENCE</scope>
    <source>
        <strain evidence="10 12">CBS 304.34</strain>
    </source>
</reference>
<dbReference type="GO" id="GO:0005254">
    <property type="term" value="F:chloride channel activity"/>
    <property type="evidence" value="ECO:0007669"/>
    <property type="project" value="InterPro"/>
</dbReference>
<keyword evidence="6" id="KW-0406">Ion transport</keyword>
<feature type="compositionally biased region" description="Basic and acidic residues" evidence="8">
    <location>
        <begin position="465"/>
        <end position="476"/>
    </location>
</feature>
<feature type="transmembrane region" description="Helical" evidence="9">
    <location>
        <begin position="341"/>
        <end position="360"/>
    </location>
</feature>
<dbReference type="PANTHER" id="PTHR33281">
    <property type="entry name" value="UPF0187 PROTEIN YNEE"/>
    <property type="match status" value="1"/>
</dbReference>
<keyword evidence="5 9" id="KW-1133">Transmembrane helix</keyword>
<dbReference type="RefSeq" id="XP_033572811.1">
    <property type="nucleotide sequence ID" value="XM_033718123.1"/>
</dbReference>
<evidence type="ECO:0000313" key="12">
    <source>
        <dbReference type="RefSeq" id="XP_033572811.1"/>
    </source>
</evidence>
<keyword evidence="7 9" id="KW-0472">Membrane</keyword>
<dbReference type="AlphaFoldDB" id="A0A6A6YDC8"/>
<gene>
    <name evidence="10 12" type="ORF">BDZ99DRAFT_449537</name>
</gene>
<protein>
    <submittedName>
        <fullName evidence="10 12">UPF0187-domain-containing protein</fullName>
    </submittedName>
</protein>
<feature type="transmembrane region" description="Helical" evidence="9">
    <location>
        <begin position="107"/>
        <end position="125"/>
    </location>
</feature>
<evidence type="ECO:0000256" key="6">
    <source>
        <dbReference type="ARBA" id="ARBA00023065"/>
    </source>
</evidence>
<evidence type="ECO:0000256" key="2">
    <source>
        <dbReference type="ARBA" id="ARBA00022448"/>
    </source>
</evidence>
<evidence type="ECO:0000256" key="7">
    <source>
        <dbReference type="ARBA" id="ARBA00023136"/>
    </source>
</evidence>
<evidence type="ECO:0000256" key="1">
    <source>
        <dbReference type="ARBA" id="ARBA00004651"/>
    </source>
</evidence>
<evidence type="ECO:0000313" key="10">
    <source>
        <dbReference type="EMBL" id="KAF2805847.1"/>
    </source>
</evidence>
<dbReference type="InterPro" id="IPR044669">
    <property type="entry name" value="YneE/VCCN1/2-like"/>
</dbReference>
<feature type="transmembrane region" description="Helical" evidence="9">
    <location>
        <begin position="81"/>
        <end position="101"/>
    </location>
</feature>
<organism evidence="10">
    <name type="scientific">Mytilinidion resinicola</name>
    <dbReference type="NCBI Taxonomy" id="574789"/>
    <lineage>
        <taxon>Eukaryota</taxon>
        <taxon>Fungi</taxon>
        <taxon>Dikarya</taxon>
        <taxon>Ascomycota</taxon>
        <taxon>Pezizomycotina</taxon>
        <taxon>Dothideomycetes</taxon>
        <taxon>Pleosporomycetidae</taxon>
        <taxon>Mytilinidiales</taxon>
        <taxon>Mytilinidiaceae</taxon>
        <taxon>Mytilinidion</taxon>
    </lineage>
</organism>
<feature type="compositionally biased region" description="Basic and acidic residues" evidence="8">
    <location>
        <begin position="1"/>
        <end position="15"/>
    </location>
</feature>
<keyword evidence="4 9" id="KW-0812">Transmembrane</keyword>
<name>A0A6A6YDC8_9PEZI</name>
<dbReference type="Proteomes" id="UP000504636">
    <property type="component" value="Unplaced"/>
</dbReference>
<evidence type="ECO:0000256" key="9">
    <source>
        <dbReference type="SAM" id="Phobius"/>
    </source>
</evidence>
<feature type="region of interest" description="Disordered" evidence="8">
    <location>
        <begin position="1"/>
        <end position="31"/>
    </location>
</feature>
<evidence type="ECO:0000256" key="4">
    <source>
        <dbReference type="ARBA" id="ARBA00022692"/>
    </source>
</evidence>
<feature type="compositionally biased region" description="Polar residues" evidence="8">
    <location>
        <begin position="447"/>
        <end position="456"/>
    </location>
</feature>
<dbReference type="OrthoDB" id="1368at2759"/>
<keyword evidence="3" id="KW-1003">Cell membrane</keyword>
<dbReference type="GO" id="GO:0005886">
    <property type="term" value="C:plasma membrane"/>
    <property type="evidence" value="ECO:0007669"/>
    <property type="project" value="UniProtKB-SubCell"/>
</dbReference>
<evidence type="ECO:0000256" key="3">
    <source>
        <dbReference type="ARBA" id="ARBA00022475"/>
    </source>
</evidence>
<evidence type="ECO:0000256" key="8">
    <source>
        <dbReference type="SAM" id="MobiDB-lite"/>
    </source>
</evidence>
<keyword evidence="11" id="KW-1185">Reference proteome</keyword>
<keyword evidence="2" id="KW-0813">Transport</keyword>
<evidence type="ECO:0000313" key="11">
    <source>
        <dbReference type="Proteomes" id="UP000504636"/>
    </source>
</evidence>